<evidence type="ECO:0008006" key="4">
    <source>
        <dbReference type="Google" id="ProtNLM"/>
    </source>
</evidence>
<evidence type="ECO:0000256" key="1">
    <source>
        <dbReference type="SAM" id="MobiDB-lite"/>
    </source>
</evidence>
<organism evidence="2 3">
    <name type="scientific">Streptomyces griseus subsp. griseus (strain JCM 4626 / CBS 651.72 / NBRC 13350 / KCC S-0626 / ISP 5235)</name>
    <dbReference type="NCBI Taxonomy" id="455632"/>
    <lineage>
        <taxon>Bacteria</taxon>
        <taxon>Bacillati</taxon>
        <taxon>Actinomycetota</taxon>
        <taxon>Actinomycetes</taxon>
        <taxon>Kitasatosporales</taxon>
        <taxon>Streptomycetaceae</taxon>
        <taxon>Streptomyces</taxon>
    </lineage>
</organism>
<dbReference type="PATRIC" id="fig|455632.4.peg.3617"/>
<dbReference type="KEGG" id="sgr:SGR_3543"/>
<dbReference type="InterPro" id="IPR013382">
    <property type="entry name" value="CRISPR-assoc_prot_Cse2"/>
</dbReference>
<dbReference type="Proteomes" id="UP000001685">
    <property type="component" value="Chromosome"/>
</dbReference>
<dbReference type="Pfam" id="PF09485">
    <property type="entry name" value="CRISPR_Cse2"/>
    <property type="match status" value="1"/>
</dbReference>
<reference evidence="3" key="1">
    <citation type="journal article" date="2008" name="J. Bacteriol.">
        <title>Genome sequence of the streptomycin-producing microorganism Streptomyces griseus IFO 13350.</title>
        <authorList>
            <person name="Ohnishi Y."/>
            <person name="Ishikawa J."/>
            <person name="Hara H."/>
            <person name="Suzuki H."/>
            <person name="Ikenoya M."/>
            <person name="Ikeda H."/>
            <person name="Yamashita A."/>
            <person name="Hattori M."/>
            <person name="Horinouchi S."/>
        </authorList>
    </citation>
    <scope>NUCLEOTIDE SEQUENCE [LARGE SCALE GENOMIC DNA]</scope>
    <source>
        <strain evidence="3">JCM 4626 / NBRC 13350</strain>
    </source>
</reference>
<feature type="region of interest" description="Disordered" evidence="1">
    <location>
        <begin position="1"/>
        <end position="25"/>
    </location>
</feature>
<name>B1VNZ3_STRGG</name>
<gene>
    <name evidence="2" type="ordered locus">SGR_3543</name>
</gene>
<dbReference type="HOGENOM" id="CLU_081588_0_0_11"/>
<feature type="region of interest" description="Disordered" evidence="1">
    <location>
        <begin position="223"/>
        <end position="260"/>
    </location>
</feature>
<dbReference type="RefSeq" id="WP_012379970.1">
    <property type="nucleotide sequence ID" value="NC_010572.1"/>
</dbReference>
<dbReference type="AlphaFoldDB" id="B1VNZ3"/>
<dbReference type="NCBIfam" id="TIGR02548">
    <property type="entry name" value="casB_cse2"/>
    <property type="match status" value="1"/>
</dbReference>
<accession>B1VNZ3</accession>
<protein>
    <recommendedName>
        <fullName evidence="4">Type I-E CRISPR-associated protein Cse2/CasB</fullName>
    </recommendedName>
</protein>
<dbReference type="CDD" id="cd09731">
    <property type="entry name" value="Cse2_I-E"/>
    <property type="match status" value="1"/>
</dbReference>
<dbReference type="InterPro" id="IPR038287">
    <property type="entry name" value="Cse2_sf"/>
</dbReference>
<sequence length="260" mass="28614">MTITPTMTGADASQPRRDRGPAAERLPDHRLVAHATGRYIARIQPQYLSNTSSAVAELARLRRGAGKRVHQVQDLWGIGGTEELARLLDGRDEFIRPAFAEEAVFLASTLWALHQQSCRDAGMHDRRQNLGGAVRTLIRLKGASAEDEEDSPLRKRLVRAGTAESLDSVAVRLREIVLLLRGAREPLDYARLAGQLYRWQHRPDRAGVQREWGREFHLAAVTGKGRPGSVHDTGDTGKAGDAVDRALTPDEEYGGYAAGE</sequence>
<dbReference type="Gene3D" id="1.10.520.40">
    <property type="entry name" value="CRISPR-associated protein Cse2"/>
    <property type="match status" value="1"/>
</dbReference>
<dbReference type="EMBL" id="AP009493">
    <property type="protein sequence ID" value="BAG20372.1"/>
    <property type="molecule type" value="Genomic_DNA"/>
</dbReference>
<evidence type="ECO:0000313" key="3">
    <source>
        <dbReference type="Proteomes" id="UP000001685"/>
    </source>
</evidence>
<dbReference type="eggNOG" id="ENOG5033037">
    <property type="taxonomic scope" value="Bacteria"/>
</dbReference>
<proteinExistence type="predicted"/>
<feature type="compositionally biased region" description="Basic and acidic residues" evidence="1">
    <location>
        <begin position="14"/>
        <end position="25"/>
    </location>
</feature>
<evidence type="ECO:0000313" key="2">
    <source>
        <dbReference type="EMBL" id="BAG20372.1"/>
    </source>
</evidence>